<keyword evidence="5 9" id="KW-0560">Oxidoreductase</keyword>
<dbReference type="FunFam" id="1.10.760.10:FF:000031">
    <property type="entry name" value="Di-heme cytochrome C peroxidase"/>
    <property type="match status" value="1"/>
</dbReference>
<sequence length="450" mass="48572">MFLLVLTRGVQPPLISRFLHMKTSLIDLLTAHRGLRLRGLGLAAALLSSTLFVPSISAAESASASQTLEANLGDPTLTSGVPGDGPLTLSQVEKWLSDPDNHKTLDVKLPRGLDAAAANIFIPDDNPMTRAKIELGRQLYFDPRLSSDNTISCASCHAPDQGWGANTQFGIGVAGQTGNRNSPVSFNRILSKAQFHDGRAGSLEEQAVGPIANPIEMGNTHEVCVQTLAKIPAYKAQFEAIFDSGVNIDNVGKALATFERAIVTGPAPYDYYAPLANFEKAFADDLEFIDEDPELAARYKELKDAAAANPMSESAIRGMELTFGKANCTACHAGANFTDEQYHNIGVGMQGDEPDLGRFVVTQDDKDRGAFKTPTMRNVADSGPYMHDGSQKTLEEVIDWYDKGGHANPWLSDKMKVLNLSVSEKADLVAFMVEGLTSEFPVIETGRLPE</sequence>
<dbReference type="Gene3D" id="1.10.760.10">
    <property type="entry name" value="Cytochrome c-like domain"/>
    <property type="match status" value="2"/>
</dbReference>
<keyword evidence="3 7" id="KW-0479">Metal-binding</keyword>
<dbReference type="InterPro" id="IPR009056">
    <property type="entry name" value="Cyt_c-like_dom"/>
</dbReference>
<dbReference type="InterPro" id="IPR036909">
    <property type="entry name" value="Cyt_c-like_dom_sf"/>
</dbReference>
<name>A0A5C6A2R5_9BACT</name>
<comment type="subcellular location">
    <subcellularLocation>
        <location evidence="1">Cell envelope</location>
    </subcellularLocation>
</comment>
<evidence type="ECO:0000256" key="3">
    <source>
        <dbReference type="ARBA" id="ARBA00022723"/>
    </source>
</evidence>
<gene>
    <name evidence="9" type="primary">ccp_2</name>
    <name evidence="9" type="ORF">Pla100_41680</name>
</gene>
<evidence type="ECO:0000313" key="9">
    <source>
        <dbReference type="EMBL" id="TWT93650.1"/>
    </source>
</evidence>
<dbReference type="GO" id="GO:0046872">
    <property type="term" value="F:metal ion binding"/>
    <property type="evidence" value="ECO:0007669"/>
    <property type="project" value="UniProtKB-KW"/>
</dbReference>
<comment type="caution">
    <text evidence="9">The sequence shown here is derived from an EMBL/GenBank/DDBJ whole genome shotgun (WGS) entry which is preliminary data.</text>
</comment>
<organism evidence="9 10">
    <name type="scientific">Neorhodopirellula pilleata</name>
    <dbReference type="NCBI Taxonomy" id="2714738"/>
    <lineage>
        <taxon>Bacteria</taxon>
        <taxon>Pseudomonadati</taxon>
        <taxon>Planctomycetota</taxon>
        <taxon>Planctomycetia</taxon>
        <taxon>Pirellulales</taxon>
        <taxon>Pirellulaceae</taxon>
        <taxon>Neorhodopirellula</taxon>
    </lineage>
</organism>
<reference evidence="9 10" key="1">
    <citation type="submission" date="2019-02" db="EMBL/GenBank/DDBJ databases">
        <title>Deep-cultivation of Planctomycetes and their phenomic and genomic characterization uncovers novel biology.</title>
        <authorList>
            <person name="Wiegand S."/>
            <person name="Jogler M."/>
            <person name="Boedeker C."/>
            <person name="Pinto D."/>
            <person name="Vollmers J."/>
            <person name="Rivas-Marin E."/>
            <person name="Kohn T."/>
            <person name="Peeters S.H."/>
            <person name="Heuer A."/>
            <person name="Rast P."/>
            <person name="Oberbeckmann S."/>
            <person name="Bunk B."/>
            <person name="Jeske O."/>
            <person name="Meyerdierks A."/>
            <person name="Storesund J.E."/>
            <person name="Kallscheuer N."/>
            <person name="Luecker S."/>
            <person name="Lage O.M."/>
            <person name="Pohl T."/>
            <person name="Merkel B.J."/>
            <person name="Hornburger P."/>
            <person name="Mueller R.-W."/>
            <person name="Bruemmer F."/>
            <person name="Labrenz M."/>
            <person name="Spormann A.M."/>
            <person name="Op Den Camp H."/>
            <person name="Overmann J."/>
            <person name="Amann R."/>
            <person name="Jetten M.S.M."/>
            <person name="Mascher T."/>
            <person name="Medema M.H."/>
            <person name="Devos D.P."/>
            <person name="Kaster A.-K."/>
            <person name="Ovreas L."/>
            <person name="Rohde M."/>
            <person name="Galperin M.Y."/>
            <person name="Jogler C."/>
        </authorList>
    </citation>
    <scope>NUCLEOTIDE SEQUENCE [LARGE SCALE GENOMIC DNA]</scope>
    <source>
        <strain evidence="9 10">Pla100</strain>
    </source>
</reference>
<feature type="domain" description="Cytochrome c" evidence="8">
    <location>
        <begin position="313"/>
        <end position="436"/>
    </location>
</feature>
<evidence type="ECO:0000256" key="4">
    <source>
        <dbReference type="ARBA" id="ARBA00022729"/>
    </source>
</evidence>
<keyword evidence="9" id="KW-0575">Peroxidase</keyword>
<dbReference type="PROSITE" id="PS51007">
    <property type="entry name" value="CYTC"/>
    <property type="match status" value="2"/>
</dbReference>
<proteinExistence type="predicted"/>
<dbReference type="SUPFAM" id="SSF46626">
    <property type="entry name" value="Cytochrome c"/>
    <property type="match status" value="2"/>
</dbReference>
<dbReference type="InterPro" id="IPR004852">
    <property type="entry name" value="Di-haem_cyt_c_peroxidsae"/>
</dbReference>
<evidence type="ECO:0000256" key="2">
    <source>
        <dbReference type="ARBA" id="ARBA00022617"/>
    </source>
</evidence>
<keyword evidence="6 7" id="KW-0408">Iron</keyword>
<dbReference type="PANTHER" id="PTHR30600:SF10">
    <property type="entry name" value="BLL6722 PROTEIN"/>
    <property type="match status" value="1"/>
</dbReference>
<dbReference type="GO" id="GO:0004130">
    <property type="term" value="F:cytochrome-c peroxidase activity"/>
    <property type="evidence" value="ECO:0007669"/>
    <property type="project" value="UniProtKB-EC"/>
</dbReference>
<keyword evidence="10" id="KW-1185">Reference proteome</keyword>
<dbReference type="PANTHER" id="PTHR30600">
    <property type="entry name" value="CYTOCHROME C PEROXIDASE-RELATED"/>
    <property type="match status" value="1"/>
</dbReference>
<feature type="domain" description="Cytochrome c" evidence="8">
    <location>
        <begin position="131"/>
        <end position="239"/>
    </location>
</feature>
<dbReference type="Pfam" id="PF03150">
    <property type="entry name" value="CCP_MauG"/>
    <property type="match status" value="1"/>
</dbReference>
<dbReference type="EMBL" id="SJPM01000009">
    <property type="protein sequence ID" value="TWT93650.1"/>
    <property type="molecule type" value="Genomic_DNA"/>
</dbReference>
<protein>
    <submittedName>
        <fullName evidence="9">Cytochrome c551 peroxidase</fullName>
        <ecNumber evidence="9">1.11.1.5</ecNumber>
    </submittedName>
</protein>
<dbReference type="InterPro" id="IPR051395">
    <property type="entry name" value="Cytochrome_c_Peroxidase/MauG"/>
</dbReference>
<evidence type="ECO:0000256" key="7">
    <source>
        <dbReference type="PROSITE-ProRule" id="PRU00433"/>
    </source>
</evidence>
<evidence type="ECO:0000313" key="10">
    <source>
        <dbReference type="Proteomes" id="UP000316213"/>
    </source>
</evidence>
<evidence type="ECO:0000259" key="8">
    <source>
        <dbReference type="PROSITE" id="PS51007"/>
    </source>
</evidence>
<dbReference type="GO" id="GO:0020037">
    <property type="term" value="F:heme binding"/>
    <property type="evidence" value="ECO:0007669"/>
    <property type="project" value="InterPro"/>
</dbReference>
<dbReference type="EC" id="1.11.1.5" evidence="9"/>
<dbReference type="GO" id="GO:0009055">
    <property type="term" value="F:electron transfer activity"/>
    <property type="evidence" value="ECO:0007669"/>
    <property type="project" value="InterPro"/>
</dbReference>
<evidence type="ECO:0000256" key="6">
    <source>
        <dbReference type="ARBA" id="ARBA00023004"/>
    </source>
</evidence>
<dbReference type="AlphaFoldDB" id="A0A5C6A2R5"/>
<evidence type="ECO:0000256" key="1">
    <source>
        <dbReference type="ARBA" id="ARBA00004196"/>
    </source>
</evidence>
<dbReference type="GO" id="GO:0030313">
    <property type="term" value="C:cell envelope"/>
    <property type="evidence" value="ECO:0007669"/>
    <property type="project" value="UniProtKB-SubCell"/>
</dbReference>
<dbReference type="Proteomes" id="UP000316213">
    <property type="component" value="Unassembled WGS sequence"/>
</dbReference>
<dbReference type="Pfam" id="PF00034">
    <property type="entry name" value="Cytochrom_C"/>
    <property type="match status" value="1"/>
</dbReference>
<accession>A0A5C6A2R5</accession>
<keyword evidence="4" id="KW-0732">Signal</keyword>
<keyword evidence="2 7" id="KW-0349">Heme</keyword>
<evidence type="ECO:0000256" key="5">
    <source>
        <dbReference type="ARBA" id="ARBA00023002"/>
    </source>
</evidence>